<dbReference type="Proteomes" id="UP000198935">
    <property type="component" value="Unassembled WGS sequence"/>
</dbReference>
<dbReference type="STRING" id="1503961.SAMN05421736_11399"/>
<organism evidence="3 4">
    <name type="scientific">Evansella caseinilytica</name>
    <dbReference type="NCBI Taxonomy" id="1503961"/>
    <lineage>
        <taxon>Bacteria</taxon>
        <taxon>Bacillati</taxon>
        <taxon>Bacillota</taxon>
        <taxon>Bacilli</taxon>
        <taxon>Bacillales</taxon>
        <taxon>Bacillaceae</taxon>
        <taxon>Evansella</taxon>
    </lineage>
</organism>
<dbReference type="InterPro" id="IPR024596">
    <property type="entry name" value="RNApol_su_b/EpuA"/>
</dbReference>
<feature type="region of interest" description="Disordered" evidence="1">
    <location>
        <begin position="184"/>
        <end position="226"/>
    </location>
</feature>
<evidence type="ECO:0000256" key="2">
    <source>
        <dbReference type="SAM" id="Phobius"/>
    </source>
</evidence>
<keyword evidence="2" id="KW-0812">Transmembrane</keyword>
<evidence type="ECO:0000256" key="1">
    <source>
        <dbReference type="SAM" id="MobiDB-lite"/>
    </source>
</evidence>
<feature type="transmembrane region" description="Helical" evidence="2">
    <location>
        <begin position="237"/>
        <end position="260"/>
    </location>
</feature>
<dbReference type="AlphaFoldDB" id="A0A1H3TAD8"/>
<feature type="region of interest" description="Disordered" evidence="1">
    <location>
        <begin position="1"/>
        <end position="105"/>
    </location>
</feature>
<dbReference type="EMBL" id="FNPI01000013">
    <property type="protein sequence ID" value="SDZ46289.1"/>
    <property type="molecule type" value="Genomic_DNA"/>
</dbReference>
<dbReference type="Pfam" id="PF11772">
    <property type="entry name" value="EpuA"/>
    <property type="match status" value="1"/>
</dbReference>
<sequence length="297" mass="32856">MSNENNSWSEPQGKGRSDIPTGEDGLIAGDSSDFSVAQNGERVQKSGALLEENSADKSASFVHEADSANEKRLSDQGKNGRGASGYDGSILRGQNNNTQSDTEETPYILYETRAKTMAKDIRVEADKNKRASMDDPVKYVGEIENSGHAAPSHQVRLDFVEESAVQQKREEEVTMSRVQLRRKNEELHETKKSGTHVKAAASGDKTRSQLRAKKQPENEQAAGKNKKRKGRIRLIPIWLRIIVVTGLLAGSLVAGAIVGYKIGGGDDSARILDKETWFRVYDFIYDGTDRERDKTEE</sequence>
<feature type="compositionally biased region" description="Polar residues" evidence="1">
    <location>
        <begin position="1"/>
        <end position="10"/>
    </location>
</feature>
<keyword evidence="3" id="KW-0240">DNA-directed RNA polymerase</keyword>
<evidence type="ECO:0000313" key="3">
    <source>
        <dbReference type="EMBL" id="SDZ46289.1"/>
    </source>
</evidence>
<keyword evidence="3" id="KW-0804">Transcription</keyword>
<keyword evidence="4" id="KW-1185">Reference proteome</keyword>
<dbReference type="GO" id="GO:0000428">
    <property type="term" value="C:DNA-directed RNA polymerase complex"/>
    <property type="evidence" value="ECO:0007669"/>
    <property type="project" value="UniProtKB-KW"/>
</dbReference>
<accession>A0A1H3TAD8</accession>
<feature type="compositionally biased region" description="Basic and acidic residues" evidence="1">
    <location>
        <begin position="63"/>
        <end position="75"/>
    </location>
</feature>
<protein>
    <submittedName>
        <fullName evidence="3">DNA-directed RNA polymerase subunit beta</fullName>
    </submittedName>
</protein>
<reference evidence="4" key="1">
    <citation type="submission" date="2016-10" db="EMBL/GenBank/DDBJ databases">
        <authorList>
            <person name="Varghese N."/>
            <person name="Submissions S."/>
        </authorList>
    </citation>
    <scope>NUCLEOTIDE SEQUENCE [LARGE SCALE GENOMIC DNA]</scope>
    <source>
        <strain evidence="4">SP</strain>
    </source>
</reference>
<gene>
    <name evidence="3" type="ORF">SAMN05421736_11399</name>
</gene>
<keyword evidence="2" id="KW-0472">Membrane</keyword>
<proteinExistence type="predicted"/>
<evidence type="ECO:0000313" key="4">
    <source>
        <dbReference type="Proteomes" id="UP000198935"/>
    </source>
</evidence>
<keyword evidence="2" id="KW-1133">Transmembrane helix</keyword>
<name>A0A1H3TAD8_9BACI</name>